<organism evidence="2 3">
    <name type="scientific">Rhodococcoides kroppenstedtii</name>
    <dbReference type="NCBI Taxonomy" id="293050"/>
    <lineage>
        <taxon>Bacteria</taxon>
        <taxon>Bacillati</taxon>
        <taxon>Actinomycetota</taxon>
        <taxon>Actinomycetes</taxon>
        <taxon>Mycobacteriales</taxon>
        <taxon>Nocardiaceae</taxon>
        <taxon>Rhodococcoides</taxon>
    </lineage>
</organism>
<feature type="domain" description="KANL3/Tex30 alpha/beta hydrolase-like" evidence="1">
    <location>
        <begin position="30"/>
        <end position="207"/>
    </location>
</feature>
<sequence length="224" mass="23425">MTAGEAAEWTGEWAGQGIDVAVHDPDGDPAALVILAHGAGSDRNAPVLVAVATALAERGLRVVRMTLPFRQERPKGPPNRAGAAADRAGIAAVAAWAVARERRRPPVIVGGHSYGGRQASMLVAENPAVADGLLLLSYPLHPPRKPDVLRVDHFPAITVPTVFVHGCKDTFATSEVLAGAVRTIPAAVHVVTVEGAGHDLAPTRKPTAALTADAVEREWVRRDG</sequence>
<dbReference type="OrthoDB" id="652634at2"/>
<dbReference type="SUPFAM" id="SSF53474">
    <property type="entry name" value="alpha/beta-Hydrolases"/>
    <property type="match status" value="1"/>
</dbReference>
<dbReference type="InterPro" id="IPR029058">
    <property type="entry name" value="AB_hydrolase_fold"/>
</dbReference>
<gene>
    <name evidence="2" type="ORF">SAMN05444374_11227</name>
</gene>
<protein>
    <recommendedName>
        <fullName evidence="1">KANL3/Tex30 alpha/beta hydrolase-like domain-containing protein</fullName>
    </recommendedName>
</protein>
<evidence type="ECO:0000313" key="2">
    <source>
        <dbReference type="EMBL" id="SFA58090.1"/>
    </source>
</evidence>
<accession>A0A1I0U2D5</accession>
<dbReference type="EMBL" id="FOJN01000012">
    <property type="protein sequence ID" value="SFA58090.1"/>
    <property type="molecule type" value="Genomic_DNA"/>
</dbReference>
<dbReference type="AlphaFoldDB" id="A0A1I0U2D5"/>
<evidence type="ECO:0000313" key="3">
    <source>
        <dbReference type="Proteomes" id="UP000182054"/>
    </source>
</evidence>
<dbReference type="PANTHER" id="PTHR13136:SF11">
    <property type="entry name" value="TESTIS-EXPRESSED PROTEIN 30"/>
    <property type="match status" value="1"/>
</dbReference>
<dbReference type="RefSeq" id="WP_139203977.1">
    <property type="nucleotide sequence ID" value="NZ_FOJN01000012.1"/>
</dbReference>
<dbReference type="GeneID" id="85486776"/>
<proteinExistence type="predicted"/>
<name>A0A1I0U2D5_9NOCA</name>
<dbReference type="Proteomes" id="UP000182054">
    <property type="component" value="Unassembled WGS sequence"/>
</dbReference>
<dbReference type="InterPro" id="IPR046879">
    <property type="entry name" value="KANL3/Tex30_Abhydrolase"/>
</dbReference>
<evidence type="ECO:0000259" key="1">
    <source>
        <dbReference type="Pfam" id="PF20408"/>
    </source>
</evidence>
<dbReference type="Pfam" id="PF20408">
    <property type="entry name" value="Abhydrolase_11"/>
    <property type="match status" value="1"/>
</dbReference>
<reference evidence="2 3" key="1">
    <citation type="submission" date="2016-10" db="EMBL/GenBank/DDBJ databases">
        <authorList>
            <person name="de Groot N.N."/>
        </authorList>
    </citation>
    <scope>NUCLEOTIDE SEQUENCE [LARGE SCALE GENOMIC DNA]</scope>
    <source>
        <strain evidence="2 3">DSM 44908</strain>
    </source>
</reference>
<dbReference type="Gene3D" id="3.40.50.1820">
    <property type="entry name" value="alpha/beta hydrolase"/>
    <property type="match status" value="1"/>
</dbReference>
<dbReference type="PANTHER" id="PTHR13136">
    <property type="entry name" value="TESTIS DEVELOPMENT PROTEIN PRTD"/>
    <property type="match status" value="1"/>
</dbReference>
<dbReference type="InterPro" id="IPR026555">
    <property type="entry name" value="NSL3/Tex30"/>
</dbReference>